<accession>Q3AR58</accession>
<dbReference type="AlphaFoldDB" id="Q3AR58"/>
<feature type="transmembrane region" description="Helical" evidence="8">
    <location>
        <begin position="455"/>
        <end position="481"/>
    </location>
</feature>
<feature type="transmembrane region" description="Helical" evidence="8">
    <location>
        <begin position="519"/>
        <end position="541"/>
    </location>
</feature>
<evidence type="ECO:0000256" key="2">
    <source>
        <dbReference type="ARBA" id="ARBA00007977"/>
    </source>
</evidence>
<dbReference type="InterPro" id="IPR018383">
    <property type="entry name" value="UPF0324_pro"/>
</dbReference>
<dbReference type="GO" id="GO:0005886">
    <property type="term" value="C:plasma membrane"/>
    <property type="evidence" value="ECO:0007669"/>
    <property type="project" value="UniProtKB-SubCell"/>
</dbReference>
<feature type="transmembrane region" description="Helical" evidence="8">
    <location>
        <begin position="397"/>
        <end position="418"/>
    </location>
</feature>
<dbReference type="Pfam" id="PF13414">
    <property type="entry name" value="TPR_11"/>
    <property type="match status" value="1"/>
</dbReference>
<keyword evidence="6 8" id="KW-0472">Membrane</keyword>
<feature type="transmembrane region" description="Helical" evidence="8">
    <location>
        <begin position="488"/>
        <end position="507"/>
    </location>
</feature>
<evidence type="ECO:0000256" key="8">
    <source>
        <dbReference type="SAM" id="Phobius"/>
    </source>
</evidence>
<feature type="repeat" description="TPR" evidence="7">
    <location>
        <begin position="114"/>
        <end position="147"/>
    </location>
</feature>
<feature type="repeat" description="TPR" evidence="7">
    <location>
        <begin position="148"/>
        <end position="181"/>
    </location>
</feature>
<keyword evidence="3" id="KW-1003">Cell membrane</keyword>
<evidence type="ECO:0000256" key="6">
    <source>
        <dbReference type="ARBA" id="ARBA00023136"/>
    </source>
</evidence>
<dbReference type="KEGG" id="cch:Cag_1256"/>
<evidence type="ECO:0000256" key="5">
    <source>
        <dbReference type="ARBA" id="ARBA00022989"/>
    </source>
</evidence>
<dbReference type="eggNOG" id="COG0457">
    <property type="taxonomic scope" value="Bacteria"/>
</dbReference>
<comment type="similarity">
    <text evidence="2">Belongs to the UPF0324 family.</text>
</comment>
<comment type="subcellular location">
    <subcellularLocation>
        <location evidence="1">Cell membrane</location>
        <topology evidence="1">Multi-pass membrane protein</topology>
    </subcellularLocation>
</comment>
<dbReference type="OrthoDB" id="9811391at2"/>
<dbReference type="PANTHER" id="PTHR30106:SF1">
    <property type="entry name" value="UPF0324 MEMBRANE PROTEIN FN0533"/>
    <property type="match status" value="1"/>
</dbReference>
<feature type="transmembrane region" description="Helical" evidence="8">
    <location>
        <begin position="553"/>
        <end position="571"/>
    </location>
</feature>
<evidence type="ECO:0000256" key="7">
    <source>
        <dbReference type="PROSITE-ProRule" id="PRU00339"/>
    </source>
</evidence>
<organism evidence="9">
    <name type="scientific">Chlorobium chlorochromatii (strain CaD3)</name>
    <dbReference type="NCBI Taxonomy" id="340177"/>
    <lineage>
        <taxon>Bacteria</taxon>
        <taxon>Pseudomonadati</taxon>
        <taxon>Chlorobiota</taxon>
        <taxon>Chlorobiia</taxon>
        <taxon>Chlorobiales</taxon>
        <taxon>Chlorobiaceae</taxon>
        <taxon>Chlorobium/Pelodictyon group</taxon>
        <taxon>Chlorobium</taxon>
    </lineage>
</organism>
<feature type="transmembrane region" description="Helical" evidence="8">
    <location>
        <begin position="265"/>
        <end position="284"/>
    </location>
</feature>
<feature type="repeat" description="TPR" evidence="7">
    <location>
        <begin position="182"/>
        <end position="215"/>
    </location>
</feature>
<feature type="transmembrane region" description="Helical" evidence="8">
    <location>
        <begin position="430"/>
        <end position="449"/>
    </location>
</feature>
<keyword evidence="4 8" id="KW-0812">Transmembrane</keyword>
<evidence type="ECO:0000256" key="3">
    <source>
        <dbReference type="ARBA" id="ARBA00022475"/>
    </source>
</evidence>
<evidence type="ECO:0000313" key="9">
    <source>
        <dbReference type="EMBL" id="ABB28517.1"/>
    </source>
</evidence>
<feature type="transmembrane region" description="Helical" evidence="8">
    <location>
        <begin position="370"/>
        <end position="391"/>
    </location>
</feature>
<reference evidence="9" key="1">
    <citation type="submission" date="2005-08" db="EMBL/GenBank/DDBJ databases">
        <title>Complete sequence of Chlorobium chlorochromatii CaD3.</title>
        <authorList>
            <person name="Copeland A."/>
            <person name="Lucas S."/>
            <person name="Lapidus A."/>
            <person name="Barry K."/>
            <person name="Detter J.C."/>
            <person name="Glavina T."/>
            <person name="Hammon N."/>
            <person name="Israni S."/>
            <person name="Pitluck S."/>
            <person name="Bryant D."/>
            <person name="Schmutz J."/>
            <person name="Larimer F."/>
            <person name="Land M."/>
            <person name="Kyrpides N."/>
            <person name="Ivanova N."/>
            <person name="Richardson P."/>
        </authorList>
    </citation>
    <scope>NUCLEOTIDE SEQUENCE [LARGE SCALE GENOMIC DNA]</scope>
    <source>
        <strain evidence="9">CaD3</strain>
    </source>
</reference>
<gene>
    <name evidence="9" type="ordered locus">Cag_1256</name>
</gene>
<dbReference type="SUPFAM" id="SSF48452">
    <property type="entry name" value="TPR-like"/>
    <property type="match status" value="2"/>
</dbReference>
<dbReference type="PANTHER" id="PTHR30106">
    <property type="entry name" value="INNER MEMBRANE PROTEIN YEIH-RELATED"/>
    <property type="match status" value="1"/>
</dbReference>
<dbReference type="STRING" id="340177.Cag_1256"/>
<dbReference type="Gene3D" id="1.25.40.10">
    <property type="entry name" value="Tetratricopeptide repeat domain"/>
    <property type="match status" value="3"/>
</dbReference>
<name>Q3AR58_CHLCH</name>
<dbReference type="Pfam" id="PF03601">
    <property type="entry name" value="Cons_hypoth698"/>
    <property type="match status" value="1"/>
</dbReference>
<dbReference type="HOGENOM" id="CLU_475469_0_0_10"/>
<evidence type="ECO:0000256" key="1">
    <source>
        <dbReference type="ARBA" id="ARBA00004651"/>
    </source>
</evidence>
<feature type="transmembrane region" description="Helical" evidence="8">
    <location>
        <begin position="340"/>
        <end position="358"/>
    </location>
</feature>
<protein>
    <submittedName>
        <fullName evidence="9">TPR repeat</fullName>
    </submittedName>
</protein>
<sequence length="573" mass="63004">MNYSRHTEEVVHSGYQSVEASQAAEKTLELLHQALQLHQDGRLEEANALYLQTLELQPKNLDAVELLAAAALQKSHFDDSDAYRLLTALSQQQSSFLDIVALFESSATGESAPEQSLNELGAALHQLKFYKEALVRFERALQHNPVYLEAHFNRGNTLFVLERYDEALQSYSKAIELKKDYAEAYYNAGTLLFLLKRYEEALAHFDAALAIRPDYAEARTNRDYVQKELDALDAKTHHVHTAKLKAIAGTHPTSRLIDVLTFKNIFSLPGLVLLLGTFFCLSPWASPPVALLLGIVCAQLFDHPFMHLGHKVSSMLLKASVVGLGFGVNFNNAVKAGSDGFVATVVSIAFTLLLGYVFGKIFSVEKKTSYLISTGTAICGGSAIAAIAPVIDAEENEVSVAVGTIFILNAVALLIFPEIGQWLHMTQHQFGLWSAIAIHDTSSVVGAASKYGHEALLVATTVKLARSLWILPLVIASSFLFKSKIKKLKAPWFIAMFIGASLFHTYFPEFHPYTEFMVPLAKSALTVTLFMIGTGLSWTILKGVGYRPLVQGLLTWIAVSIVTLIMVMSMASF</sequence>
<keyword evidence="5 8" id="KW-1133">Transmembrane helix</keyword>
<dbReference type="eggNOG" id="COG2855">
    <property type="taxonomic scope" value="Bacteria"/>
</dbReference>
<dbReference type="InterPro" id="IPR019734">
    <property type="entry name" value="TPR_rpt"/>
</dbReference>
<proteinExistence type="inferred from homology"/>
<dbReference type="SMART" id="SM00028">
    <property type="entry name" value="TPR"/>
    <property type="match status" value="4"/>
</dbReference>
<dbReference type="InterPro" id="IPR011990">
    <property type="entry name" value="TPR-like_helical_dom_sf"/>
</dbReference>
<keyword evidence="7" id="KW-0802">TPR repeat</keyword>
<dbReference type="EMBL" id="CP000108">
    <property type="protein sequence ID" value="ABB28517.1"/>
    <property type="molecule type" value="Genomic_DNA"/>
</dbReference>
<dbReference type="PROSITE" id="PS50293">
    <property type="entry name" value="TPR_REGION"/>
    <property type="match status" value="2"/>
</dbReference>
<dbReference type="PROSITE" id="PS50005">
    <property type="entry name" value="TPR"/>
    <property type="match status" value="3"/>
</dbReference>
<evidence type="ECO:0000256" key="4">
    <source>
        <dbReference type="ARBA" id="ARBA00022692"/>
    </source>
</evidence>